<gene>
    <name evidence="2" type="ORF">EHS24_001923</name>
</gene>
<dbReference type="RefSeq" id="XP_028474144.1">
    <property type="nucleotide sequence ID" value="XM_028617681.1"/>
</dbReference>
<evidence type="ECO:0000313" key="3">
    <source>
        <dbReference type="Proteomes" id="UP000279236"/>
    </source>
</evidence>
<dbReference type="Proteomes" id="UP000279236">
    <property type="component" value="Unassembled WGS sequence"/>
</dbReference>
<organism evidence="2 3">
    <name type="scientific">Apiotrichum porosum</name>
    <dbReference type="NCBI Taxonomy" id="105984"/>
    <lineage>
        <taxon>Eukaryota</taxon>
        <taxon>Fungi</taxon>
        <taxon>Dikarya</taxon>
        <taxon>Basidiomycota</taxon>
        <taxon>Agaricomycotina</taxon>
        <taxon>Tremellomycetes</taxon>
        <taxon>Trichosporonales</taxon>
        <taxon>Trichosporonaceae</taxon>
        <taxon>Apiotrichum</taxon>
    </lineage>
</organism>
<reference evidence="2 3" key="1">
    <citation type="submission" date="2018-11" db="EMBL/GenBank/DDBJ databases">
        <title>Genome sequence of Apiotrichum porosum DSM 27194.</title>
        <authorList>
            <person name="Aliyu H."/>
            <person name="Gorte O."/>
            <person name="Ochsenreither K."/>
        </authorList>
    </citation>
    <scope>NUCLEOTIDE SEQUENCE [LARGE SCALE GENOMIC DNA]</scope>
    <source>
        <strain evidence="2 3">DSM 27194</strain>
    </source>
</reference>
<sequence length="454" mass="50874">MPKKNKTKTKGKTKAIRRILSDDEGMDVDDTPPRVPGTSPLEQLPRHIHFASPTKSLPATSKTIFEAFRPDNLPVAETGAWVAHLVTKFITDKLCESKPDRTVFILDLHFARNVHTIRHALSILHKKPGNRFYTITNGPCDPSPYLMIAQKTLPVDFVHTLYHTFPPNPQAMTATVRKLAGKYTRDEPLVKALLDCGADPRVHKSLHPGRTDPFIAWFKQQYNWDPKNLLSTECTCGWRAQPNMVKSPIRNGVMKYLLGSTPSFTLERFIPEAKITKIMSQTEVESTILNVHMLPKTATVHHVPTREGEAYFDTFDRLSKLIDAESTKEPDFPADKPTATAEEVKVYPTKVTPFVAYKTHVTKTRISESQVDLHFRAGSSDEECGLHPALDGQYRPSRGVGGCEQLGPEGRLVVMWQSVRPVLVSVMAKPGHALRFAAAPAYWRISTPDESVEL</sequence>
<evidence type="ECO:0000313" key="2">
    <source>
        <dbReference type="EMBL" id="RSH78997.1"/>
    </source>
</evidence>
<protein>
    <submittedName>
        <fullName evidence="2">Uncharacterized protein</fullName>
    </submittedName>
</protein>
<dbReference type="EMBL" id="RSCE01000011">
    <property type="protein sequence ID" value="RSH78997.1"/>
    <property type="molecule type" value="Genomic_DNA"/>
</dbReference>
<dbReference type="GeneID" id="39586466"/>
<accession>A0A427XJS0</accession>
<dbReference type="AlphaFoldDB" id="A0A427XJS0"/>
<keyword evidence="3" id="KW-1185">Reference proteome</keyword>
<evidence type="ECO:0000256" key="1">
    <source>
        <dbReference type="SAM" id="MobiDB-lite"/>
    </source>
</evidence>
<feature type="compositionally biased region" description="Basic residues" evidence="1">
    <location>
        <begin position="1"/>
        <end position="17"/>
    </location>
</feature>
<name>A0A427XJS0_9TREE</name>
<feature type="region of interest" description="Disordered" evidence="1">
    <location>
        <begin position="1"/>
        <end position="41"/>
    </location>
</feature>
<proteinExistence type="predicted"/>
<comment type="caution">
    <text evidence="2">The sequence shown here is derived from an EMBL/GenBank/DDBJ whole genome shotgun (WGS) entry which is preliminary data.</text>
</comment>